<protein>
    <recommendedName>
        <fullName evidence="3">Lipopolysaccharide biosynthesis protein</fullName>
    </recommendedName>
</protein>
<comment type="caution">
    <text evidence="1">The sequence shown here is derived from an EMBL/GenBank/DDBJ whole genome shotgun (WGS) entry which is preliminary data.</text>
</comment>
<dbReference type="EMBL" id="MPJZ01000093">
    <property type="protein sequence ID" value="OLU43724.1"/>
    <property type="molecule type" value="Genomic_DNA"/>
</dbReference>
<evidence type="ECO:0000313" key="2">
    <source>
        <dbReference type="Proteomes" id="UP000186758"/>
    </source>
</evidence>
<reference evidence="1 2" key="1">
    <citation type="submission" date="2016-11" db="EMBL/GenBank/DDBJ databases">
        <title>Description of two novel members of the family Erysipelotrichaceae: Ileibacterium lipovorans gen. nov., sp. nov. and Dubosiella newyorkensis, gen. nov., sp. nov.</title>
        <authorList>
            <person name="Cox L.M."/>
            <person name="Sohn J."/>
            <person name="Tyrrell K.L."/>
            <person name="Citron D.M."/>
            <person name="Lawson P.A."/>
            <person name="Patel N.B."/>
            <person name="Iizumi T."/>
            <person name="Perez-Perez G.I."/>
            <person name="Goldstein E.J."/>
            <person name="Blaser M.J."/>
        </authorList>
    </citation>
    <scope>NUCLEOTIDE SEQUENCE [LARGE SCALE GENOMIC DNA]</scope>
    <source>
        <strain evidence="1 2">NYU-BL-K8</strain>
    </source>
</reference>
<evidence type="ECO:0008006" key="3">
    <source>
        <dbReference type="Google" id="ProtNLM"/>
    </source>
</evidence>
<dbReference type="AlphaFoldDB" id="A0A1Q9YHV5"/>
<name>A0A1Q9YHV5_9FIRM</name>
<proteinExistence type="predicted"/>
<dbReference type="RefSeq" id="WP_075886160.1">
    <property type="nucleotide sequence ID" value="NZ_MPJZ01000093.1"/>
</dbReference>
<organism evidence="1 2">
    <name type="scientific">Faecalibaculum rodentium</name>
    <dbReference type="NCBI Taxonomy" id="1702221"/>
    <lineage>
        <taxon>Bacteria</taxon>
        <taxon>Bacillati</taxon>
        <taxon>Bacillota</taxon>
        <taxon>Erysipelotrichia</taxon>
        <taxon>Erysipelotrichales</taxon>
        <taxon>Erysipelotrichaceae</taxon>
        <taxon>Faecalibaculum</taxon>
    </lineage>
</organism>
<accession>A0A1Q9YHV5</accession>
<gene>
    <name evidence="1" type="ORF">BO223_10900</name>
</gene>
<sequence>MITDGRSNHVTNLSGKRVLLFTSFLFNYHYMIKEQIEKEGAVVHLYDERNHPSSIEKIMIRKMKVLMSHRTENYYKAIIDIEMNFNPDFVLFVSPEAITAKALRMLRKAYPNSVFILYMWDSIKNKGIKKLVALFDKKYSFDPQDCKTYDMIFRPLFYGNSFEKNDDKKRFNYDLSFIGTVHSDRARILLQIKEYCDKNNLSYYFYLFVPGKPLAVLRWIFTPEFRKWEKSYIHTSPLSKNEVAKISSETRCVIDINHPNQTGLTMRTIEMVGLNQKLMTTNKNITEYDFYRPVNQIVISRDCVNVDIQDIKSSYISIERSIYTKYSLKQWVRDIFMVEGNQL</sequence>
<evidence type="ECO:0000313" key="1">
    <source>
        <dbReference type="EMBL" id="OLU43724.1"/>
    </source>
</evidence>
<dbReference type="Proteomes" id="UP000186758">
    <property type="component" value="Unassembled WGS sequence"/>
</dbReference>